<protein>
    <submittedName>
        <fullName evidence="1">Uncharacterized protein</fullName>
    </submittedName>
</protein>
<reference evidence="1" key="1">
    <citation type="submission" date="2005-05" db="EMBL/GenBank/DDBJ databases">
        <authorList>
            <person name="Town C.D."/>
        </authorList>
    </citation>
    <scope>NUCLEOTIDE SEQUENCE</scope>
</reference>
<gene>
    <name evidence="1" type="ORF">MtrDRAFT_AC155890g36v2</name>
</gene>
<dbReference type="EMBL" id="AC155890">
    <property type="protein sequence ID" value="ABN08332.1"/>
    <property type="molecule type" value="Genomic_DNA"/>
</dbReference>
<reference evidence="1" key="2">
    <citation type="submission" date="2007-03" db="EMBL/GenBank/DDBJ databases">
        <authorList>
            <consortium name="The International Medicago Genome Annotation Group"/>
        </authorList>
    </citation>
    <scope>NUCLEOTIDE SEQUENCE</scope>
</reference>
<organism evidence="1">
    <name type="scientific">Medicago truncatula</name>
    <name type="common">Barrel medic</name>
    <name type="synonym">Medicago tribuloides</name>
    <dbReference type="NCBI Taxonomy" id="3880"/>
    <lineage>
        <taxon>Eukaryota</taxon>
        <taxon>Viridiplantae</taxon>
        <taxon>Streptophyta</taxon>
        <taxon>Embryophyta</taxon>
        <taxon>Tracheophyta</taxon>
        <taxon>Spermatophyta</taxon>
        <taxon>Magnoliopsida</taxon>
        <taxon>eudicotyledons</taxon>
        <taxon>Gunneridae</taxon>
        <taxon>Pentapetalae</taxon>
        <taxon>rosids</taxon>
        <taxon>fabids</taxon>
        <taxon>Fabales</taxon>
        <taxon>Fabaceae</taxon>
        <taxon>Papilionoideae</taxon>
        <taxon>50 kb inversion clade</taxon>
        <taxon>NPAAA clade</taxon>
        <taxon>Hologalegina</taxon>
        <taxon>IRL clade</taxon>
        <taxon>Trifolieae</taxon>
        <taxon>Medicago</taxon>
    </lineage>
</organism>
<accession>A2Q3Y2</accession>
<sequence>MMLTNDDDVRIMFSIFGQHIMFSTIEFDVLLLRSSEDTLKSLLWPDEDV</sequence>
<proteinExistence type="predicted"/>
<evidence type="ECO:0000313" key="1">
    <source>
        <dbReference type="EMBL" id="ABN08332.1"/>
    </source>
</evidence>
<name>A2Q3Y2_MEDTR</name>
<dbReference type="AlphaFoldDB" id="A2Q3Y2"/>